<dbReference type="FunFam" id="3.40.50.720:FF:000084">
    <property type="entry name" value="Short-chain dehydrogenase reductase"/>
    <property type="match status" value="1"/>
</dbReference>
<comment type="similarity">
    <text evidence="1">Belongs to the short-chain dehydrogenases/reductases (SDR) family.</text>
</comment>
<dbReference type="PRINTS" id="PR00081">
    <property type="entry name" value="GDHRDH"/>
</dbReference>
<dbReference type="GO" id="GO:0016616">
    <property type="term" value="F:oxidoreductase activity, acting on the CH-OH group of donors, NAD or NADP as acceptor"/>
    <property type="evidence" value="ECO:0007669"/>
    <property type="project" value="UniProtKB-ARBA"/>
</dbReference>
<dbReference type="KEGG" id="lse:F1C12_17680"/>
<dbReference type="Proteomes" id="UP000515511">
    <property type="component" value="Chromosome"/>
</dbReference>
<dbReference type="InterPro" id="IPR057326">
    <property type="entry name" value="KR_dom"/>
</dbReference>
<dbReference type="GO" id="GO:0030497">
    <property type="term" value="P:fatty acid elongation"/>
    <property type="evidence" value="ECO:0007669"/>
    <property type="project" value="TreeGrafter"/>
</dbReference>
<proteinExistence type="inferred from homology"/>
<dbReference type="InterPro" id="IPR002347">
    <property type="entry name" value="SDR_fam"/>
</dbReference>
<keyword evidence="2" id="KW-0560">Oxidoreductase</keyword>
<evidence type="ECO:0000313" key="5">
    <source>
        <dbReference type="Proteomes" id="UP000515511"/>
    </source>
</evidence>
<evidence type="ECO:0000259" key="3">
    <source>
        <dbReference type="SMART" id="SM00822"/>
    </source>
</evidence>
<dbReference type="Pfam" id="PF13561">
    <property type="entry name" value="adh_short_C2"/>
    <property type="match status" value="1"/>
</dbReference>
<dbReference type="PANTHER" id="PTHR42760">
    <property type="entry name" value="SHORT-CHAIN DEHYDROGENASES/REDUCTASES FAMILY MEMBER"/>
    <property type="match status" value="1"/>
</dbReference>
<dbReference type="SMART" id="SM00822">
    <property type="entry name" value="PKS_KR"/>
    <property type="match status" value="1"/>
</dbReference>
<dbReference type="InterPro" id="IPR036291">
    <property type="entry name" value="NAD(P)-bd_dom_sf"/>
</dbReference>
<dbReference type="Gene3D" id="3.40.50.720">
    <property type="entry name" value="NAD(P)-binding Rossmann-like Domain"/>
    <property type="match status" value="1"/>
</dbReference>
<gene>
    <name evidence="4" type="ORF">F1C12_17680</name>
</gene>
<sequence length="262" mass="27113">MALPPYPATSFPDQKTAIVTGAASERGIGRAIATRLGREGWSLLLIDRDADATSAVADSIAQEHGVQAIGVGADITDRDAVQAAVDRADAELPQLVALVNNAGVSSPVPFLEVDEAEWRRVIEVNLTGTFHVTQAAARVMARHSLGRIVNISSASAQRGGGVYGRAAYSASKAALLGMARTLARELGPHGITANSVSPGSIDTDIMGGRLSDERKEFLLKELPVGRVGTTEDVAAVVGFLVGADAGYLTGVTYDVNGGSHIA</sequence>
<dbReference type="SUPFAM" id="SSF51735">
    <property type="entry name" value="NAD(P)-binding Rossmann-fold domains"/>
    <property type="match status" value="1"/>
</dbReference>
<protein>
    <submittedName>
        <fullName evidence="4">SDR family oxidoreductase</fullName>
    </submittedName>
</protein>
<accession>A0A7G6YE50</accession>
<dbReference type="AlphaFoldDB" id="A0A7G6YE50"/>
<dbReference type="CDD" id="cd05233">
    <property type="entry name" value="SDR_c"/>
    <property type="match status" value="1"/>
</dbReference>
<dbReference type="EMBL" id="CP043641">
    <property type="protein sequence ID" value="QNE36765.1"/>
    <property type="molecule type" value="Genomic_DNA"/>
</dbReference>
<reference evidence="5" key="1">
    <citation type="submission" date="2019-09" db="EMBL/GenBank/DDBJ databases">
        <title>Antimicrobial potential of Antarctic Bacteria.</title>
        <authorList>
            <person name="Benaud N."/>
            <person name="Edwards R.J."/>
            <person name="Ferrari B.C."/>
        </authorList>
    </citation>
    <scope>NUCLEOTIDE SEQUENCE [LARGE SCALE GENOMIC DNA]</scope>
    <source>
        <strain evidence="5">INR9</strain>
    </source>
</reference>
<evidence type="ECO:0000256" key="2">
    <source>
        <dbReference type="ARBA" id="ARBA00023002"/>
    </source>
</evidence>
<evidence type="ECO:0000313" key="4">
    <source>
        <dbReference type="EMBL" id="QNE36765.1"/>
    </source>
</evidence>
<dbReference type="PRINTS" id="PR00080">
    <property type="entry name" value="SDRFAMILY"/>
</dbReference>
<name>A0A7G6YE50_9MICO</name>
<dbReference type="InterPro" id="IPR020904">
    <property type="entry name" value="Sc_DH/Rdtase_CS"/>
</dbReference>
<evidence type="ECO:0000256" key="1">
    <source>
        <dbReference type="ARBA" id="ARBA00006484"/>
    </source>
</evidence>
<dbReference type="PANTHER" id="PTHR42760:SF40">
    <property type="entry name" value="3-OXOACYL-[ACYL-CARRIER-PROTEIN] REDUCTASE, CHLOROPLASTIC"/>
    <property type="match status" value="1"/>
</dbReference>
<dbReference type="RefSeq" id="WP_185276205.1">
    <property type="nucleotide sequence ID" value="NZ_CP043641.1"/>
</dbReference>
<feature type="domain" description="Ketoreductase" evidence="3">
    <location>
        <begin position="15"/>
        <end position="199"/>
    </location>
</feature>
<organism evidence="4 5">
    <name type="scientific">Leifsonia shinshuensis</name>
    <dbReference type="NCBI Taxonomy" id="150026"/>
    <lineage>
        <taxon>Bacteria</taxon>
        <taxon>Bacillati</taxon>
        <taxon>Actinomycetota</taxon>
        <taxon>Actinomycetes</taxon>
        <taxon>Micrococcales</taxon>
        <taxon>Microbacteriaceae</taxon>
        <taxon>Leifsonia</taxon>
    </lineage>
</organism>
<dbReference type="PROSITE" id="PS00061">
    <property type="entry name" value="ADH_SHORT"/>
    <property type="match status" value="1"/>
</dbReference>